<gene>
    <name evidence="5" type="ORF">SAMN05660686_02851</name>
</gene>
<comment type="caution">
    <text evidence="5">The sequence shown here is derived from an EMBL/GenBank/DDBJ whole genome shotgun (WGS) entry which is preliminary data.</text>
</comment>
<sequence length="343" mass="37147">MRILSILAGAANGGAETFFVTLAKALAEAGEESRAVIRPNPPRRADLEEGGVPVFEAPFGSWLDFRTKPALRRVVAEFRPEVVLSYMSRASSFMPDGDHAKVARLGGFYDLKYFRNCDHLACITEGIRRHVIHHGWPADRCSVIANFAERDDSPAADRAALGVPEGATVVFTPSRLHKVKGFDVLMQAAVDLPNVHLWIAGSGPEEAALKALAGELGIADRVNFLGWRRDTGAFFRSCDIVAFPSRHEPFGTVTLEAWAYGKPLVTTDADGPAEFVRDGEDGLVVPKGEAAPLRDALRRVMEEPGLADRLVASGTARHAADFTQAACVANYRALFQRLRGVGA</sequence>
<evidence type="ECO:0000313" key="5">
    <source>
        <dbReference type="EMBL" id="SDF94636.1"/>
    </source>
</evidence>
<name>A0A8G2BKT5_9PROT</name>
<keyword evidence="6" id="KW-1185">Reference proteome</keyword>
<keyword evidence="2 5" id="KW-0808">Transferase</keyword>
<feature type="domain" description="Glycosyl transferase family 1" evidence="3">
    <location>
        <begin position="157"/>
        <end position="314"/>
    </location>
</feature>
<proteinExistence type="predicted"/>
<dbReference type="Pfam" id="PF13439">
    <property type="entry name" value="Glyco_transf_4"/>
    <property type="match status" value="1"/>
</dbReference>
<feature type="domain" description="Glycosyltransferase subfamily 4-like N-terminal" evidence="4">
    <location>
        <begin position="13"/>
        <end position="147"/>
    </location>
</feature>
<dbReference type="GO" id="GO:0016757">
    <property type="term" value="F:glycosyltransferase activity"/>
    <property type="evidence" value="ECO:0007669"/>
    <property type="project" value="UniProtKB-KW"/>
</dbReference>
<evidence type="ECO:0000256" key="1">
    <source>
        <dbReference type="ARBA" id="ARBA00022676"/>
    </source>
</evidence>
<dbReference type="InterPro" id="IPR001296">
    <property type="entry name" value="Glyco_trans_1"/>
</dbReference>
<dbReference type="PANTHER" id="PTHR12526">
    <property type="entry name" value="GLYCOSYLTRANSFERASE"/>
    <property type="match status" value="1"/>
</dbReference>
<dbReference type="Gene3D" id="3.40.50.2000">
    <property type="entry name" value="Glycogen Phosphorylase B"/>
    <property type="match status" value="2"/>
</dbReference>
<dbReference type="AlphaFoldDB" id="A0A8G2BKT5"/>
<accession>A0A8G2BKT5</accession>
<dbReference type="EMBL" id="FNBW01000008">
    <property type="protein sequence ID" value="SDF94636.1"/>
    <property type="molecule type" value="Genomic_DNA"/>
</dbReference>
<dbReference type="RefSeq" id="WP_093151209.1">
    <property type="nucleotide sequence ID" value="NZ_FNBW01000008.1"/>
</dbReference>
<dbReference type="OrthoDB" id="529131at2"/>
<reference evidence="5 6" key="1">
    <citation type="submission" date="2016-10" db="EMBL/GenBank/DDBJ databases">
        <authorList>
            <person name="Varghese N."/>
            <person name="Submissions S."/>
        </authorList>
    </citation>
    <scope>NUCLEOTIDE SEQUENCE [LARGE SCALE GENOMIC DNA]</scope>
    <source>
        <strain evidence="5 6">DSM 18839</strain>
    </source>
</reference>
<evidence type="ECO:0000313" key="6">
    <source>
        <dbReference type="Proteomes" id="UP000198615"/>
    </source>
</evidence>
<dbReference type="SUPFAM" id="SSF53756">
    <property type="entry name" value="UDP-Glycosyltransferase/glycogen phosphorylase"/>
    <property type="match status" value="1"/>
</dbReference>
<dbReference type="InterPro" id="IPR028098">
    <property type="entry name" value="Glyco_trans_4-like_N"/>
</dbReference>
<dbReference type="CDD" id="cd03811">
    <property type="entry name" value="GT4_GT28_WabH-like"/>
    <property type="match status" value="1"/>
</dbReference>
<protein>
    <submittedName>
        <fullName evidence="5">Glycosyltransferase involved in cell wall bisynthesis</fullName>
    </submittedName>
</protein>
<evidence type="ECO:0000259" key="4">
    <source>
        <dbReference type="Pfam" id="PF13439"/>
    </source>
</evidence>
<dbReference type="Pfam" id="PF00534">
    <property type="entry name" value="Glycos_transf_1"/>
    <property type="match status" value="1"/>
</dbReference>
<keyword evidence="1" id="KW-0328">Glycosyltransferase</keyword>
<evidence type="ECO:0000259" key="3">
    <source>
        <dbReference type="Pfam" id="PF00534"/>
    </source>
</evidence>
<organism evidence="5 6">
    <name type="scientific">Thalassobaculum litoreum DSM 18839</name>
    <dbReference type="NCBI Taxonomy" id="1123362"/>
    <lineage>
        <taxon>Bacteria</taxon>
        <taxon>Pseudomonadati</taxon>
        <taxon>Pseudomonadota</taxon>
        <taxon>Alphaproteobacteria</taxon>
        <taxon>Rhodospirillales</taxon>
        <taxon>Thalassobaculaceae</taxon>
        <taxon>Thalassobaculum</taxon>
    </lineage>
</organism>
<evidence type="ECO:0000256" key="2">
    <source>
        <dbReference type="ARBA" id="ARBA00022679"/>
    </source>
</evidence>
<dbReference type="PANTHER" id="PTHR12526:SF510">
    <property type="entry name" value="D-INOSITOL 3-PHOSPHATE GLYCOSYLTRANSFERASE"/>
    <property type="match status" value="1"/>
</dbReference>
<dbReference type="Proteomes" id="UP000198615">
    <property type="component" value="Unassembled WGS sequence"/>
</dbReference>